<comment type="caution">
    <text evidence="1">The sequence shown here is derived from an EMBL/GenBank/DDBJ whole genome shotgun (WGS) entry which is preliminary data.</text>
</comment>
<gene>
    <name evidence="1" type="ORF">LENED_011238</name>
</gene>
<dbReference type="AlphaFoldDB" id="A0A1Q3EPI0"/>
<sequence length="91" mass="10354">MTSSRLFEDRSGCRCSVLAIISVFCNPTCRIFPTPAEREQIKMNISSRINVQLQEVPSPRLTLAPSPHFFLPYIPRWIVAEADSSRLLPHI</sequence>
<reference evidence="1 2" key="1">
    <citation type="submission" date="2016-08" db="EMBL/GenBank/DDBJ databases">
        <authorList>
            <consortium name="Lentinula edodes genome sequencing consortium"/>
            <person name="Sakamoto Y."/>
            <person name="Nakade K."/>
            <person name="Sato S."/>
            <person name="Yoshida Y."/>
            <person name="Miyazaki K."/>
            <person name="Natsume S."/>
            <person name="Konno N."/>
        </authorList>
    </citation>
    <scope>NUCLEOTIDE SEQUENCE [LARGE SCALE GENOMIC DNA]</scope>
    <source>
        <strain evidence="1 2">NBRC 111202</strain>
    </source>
</reference>
<dbReference type="Proteomes" id="UP000188533">
    <property type="component" value="Unassembled WGS sequence"/>
</dbReference>
<protein>
    <submittedName>
        <fullName evidence="1">Uncharacterized protein</fullName>
    </submittedName>
</protein>
<proteinExistence type="predicted"/>
<evidence type="ECO:0000313" key="1">
    <source>
        <dbReference type="EMBL" id="GAW09107.1"/>
    </source>
</evidence>
<accession>A0A1Q3EPI0</accession>
<name>A0A1Q3EPI0_LENED</name>
<dbReference type="EMBL" id="BDGU01001021">
    <property type="protein sequence ID" value="GAW09107.1"/>
    <property type="molecule type" value="Genomic_DNA"/>
</dbReference>
<evidence type="ECO:0000313" key="2">
    <source>
        <dbReference type="Proteomes" id="UP000188533"/>
    </source>
</evidence>
<reference evidence="1 2" key="2">
    <citation type="submission" date="2017-02" db="EMBL/GenBank/DDBJ databases">
        <title>A genome survey and senescence transcriptome analysis in Lentinula edodes.</title>
        <authorList>
            <person name="Sakamoto Y."/>
            <person name="Nakade K."/>
            <person name="Sato S."/>
            <person name="Yoshida Y."/>
            <person name="Miyazaki K."/>
            <person name="Natsume S."/>
            <person name="Konno N."/>
        </authorList>
    </citation>
    <scope>NUCLEOTIDE SEQUENCE [LARGE SCALE GENOMIC DNA]</scope>
    <source>
        <strain evidence="1 2">NBRC 111202</strain>
    </source>
</reference>
<organism evidence="1 2">
    <name type="scientific">Lentinula edodes</name>
    <name type="common">Shiitake mushroom</name>
    <name type="synonym">Lentinus edodes</name>
    <dbReference type="NCBI Taxonomy" id="5353"/>
    <lineage>
        <taxon>Eukaryota</taxon>
        <taxon>Fungi</taxon>
        <taxon>Dikarya</taxon>
        <taxon>Basidiomycota</taxon>
        <taxon>Agaricomycotina</taxon>
        <taxon>Agaricomycetes</taxon>
        <taxon>Agaricomycetidae</taxon>
        <taxon>Agaricales</taxon>
        <taxon>Marasmiineae</taxon>
        <taxon>Omphalotaceae</taxon>
        <taxon>Lentinula</taxon>
    </lineage>
</organism>
<keyword evidence="2" id="KW-1185">Reference proteome</keyword>